<dbReference type="SUPFAM" id="SSF55797">
    <property type="entry name" value="PR-1-like"/>
    <property type="match status" value="1"/>
</dbReference>
<dbReference type="OMA" id="FEYVTHY"/>
<dbReference type="PRINTS" id="PR00837">
    <property type="entry name" value="V5TPXLIKE"/>
</dbReference>
<feature type="region of interest" description="Disordered" evidence="1">
    <location>
        <begin position="74"/>
        <end position="111"/>
    </location>
</feature>
<feature type="domain" description="SCP" evidence="3">
    <location>
        <begin position="117"/>
        <end position="263"/>
    </location>
</feature>
<dbReference type="CDD" id="cd05380">
    <property type="entry name" value="CAP_euk"/>
    <property type="match status" value="1"/>
</dbReference>
<dbReference type="FunFam" id="3.40.33.10:FF:000018">
    <property type="entry name" value="SCP-like extracellular protein, putative"/>
    <property type="match status" value="1"/>
</dbReference>
<dbReference type="Pfam" id="PF00188">
    <property type="entry name" value="CAP"/>
    <property type="match status" value="1"/>
</dbReference>
<evidence type="ECO:0000313" key="6">
    <source>
        <dbReference type="Proteomes" id="UP000756132"/>
    </source>
</evidence>
<gene>
    <name evidence="4" type="primary">Ecp57-1</name>
    <name evidence="5" type="ORF">CLAFUR5_03132</name>
</gene>
<keyword evidence="2" id="KW-0732">Signal</keyword>
<dbReference type="InterPro" id="IPR018244">
    <property type="entry name" value="Allrgn_V5/Tpx1_CS"/>
</dbReference>
<dbReference type="InterPro" id="IPR001283">
    <property type="entry name" value="CRISP-related"/>
</dbReference>
<dbReference type="InterPro" id="IPR035940">
    <property type="entry name" value="CAP_sf"/>
</dbReference>
<reference evidence="5" key="3">
    <citation type="journal article" date="2022" name="Microb. Genom.">
        <title>A chromosome-scale genome assembly of the tomato pathogen Cladosporium fulvum reveals a compartmentalized genome architecture and the presence of a dispensable chromosome.</title>
        <authorList>
            <person name="Zaccaron A.Z."/>
            <person name="Chen L.H."/>
            <person name="Samaras A."/>
            <person name="Stergiopoulos I."/>
        </authorList>
    </citation>
    <scope>NUCLEOTIDE SEQUENCE</scope>
    <source>
        <strain evidence="5">Race5_Kim</strain>
    </source>
</reference>
<reference evidence="4" key="1">
    <citation type="submission" date="2016-10" db="EMBL/GenBank/DDBJ databases">
        <title>Novel effectors identified in the apoplast of Cladosporium fulvum-infected tomato.</title>
        <authorList>
            <person name="Mesarich C.H."/>
            <person name="de Wit P.J.G.M."/>
        </authorList>
    </citation>
    <scope>NUCLEOTIDE SEQUENCE</scope>
    <source>
        <strain evidence="4">0WU</strain>
    </source>
</reference>
<dbReference type="SMART" id="SM00198">
    <property type="entry name" value="SCP"/>
    <property type="match status" value="1"/>
</dbReference>
<evidence type="ECO:0000259" key="3">
    <source>
        <dbReference type="SMART" id="SM00198"/>
    </source>
</evidence>
<keyword evidence="6" id="KW-1185">Reference proteome</keyword>
<dbReference type="Proteomes" id="UP000756132">
    <property type="component" value="Chromosome 2"/>
</dbReference>
<evidence type="ECO:0000313" key="4">
    <source>
        <dbReference type="EMBL" id="AQA29324.1"/>
    </source>
</evidence>
<accession>A0A1P8YXT2</accession>
<dbReference type="GO" id="GO:0005576">
    <property type="term" value="C:extracellular region"/>
    <property type="evidence" value="ECO:0007669"/>
    <property type="project" value="InterPro"/>
</dbReference>
<dbReference type="PROSITE" id="PS01009">
    <property type="entry name" value="CRISP_1"/>
    <property type="match status" value="1"/>
</dbReference>
<name>A0A1P8YXT2_PASFU</name>
<dbReference type="PANTHER" id="PTHR10334">
    <property type="entry name" value="CYSTEINE-RICH SECRETORY PROTEIN-RELATED"/>
    <property type="match status" value="1"/>
</dbReference>
<dbReference type="OrthoDB" id="337038at2759"/>
<evidence type="ECO:0000313" key="5">
    <source>
        <dbReference type="EMBL" id="UJO13739.1"/>
    </source>
</evidence>
<dbReference type="InterPro" id="IPR014044">
    <property type="entry name" value="CAP_dom"/>
</dbReference>
<dbReference type="EMBL" id="CP090164">
    <property type="protein sequence ID" value="UJO13739.1"/>
    <property type="molecule type" value="Genomic_DNA"/>
</dbReference>
<dbReference type="AlphaFoldDB" id="A0A1P8YXT2"/>
<evidence type="ECO:0000256" key="1">
    <source>
        <dbReference type="SAM" id="MobiDB-lite"/>
    </source>
</evidence>
<organism evidence="4">
    <name type="scientific">Passalora fulva</name>
    <name type="common">Tomato leaf mold</name>
    <name type="synonym">Cladosporium fulvum</name>
    <dbReference type="NCBI Taxonomy" id="5499"/>
    <lineage>
        <taxon>Eukaryota</taxon>
        <taxon>Fungi</taxon>
        <taxon>Dikarya</taxon>
        <taxon>Ascomycota</taxon>
        <taxon>Pezizomycotina</taxon>
        <taxon>Dothideomycetes</taxon>
        <taxon>Dothideomycetidae</taxon>
        <taxon>Mycosphaerellales</taxon>
        <taxon>Mycosphaerellaceae</taxon>
        <taxon>Fulvia</taxon>
    </lineage>
</organism>
<evidence type="ECO:0000256" key="2">
    <source>
        <dbReference type="SAM" id="SignalP"/>
    </source>
</evidence>
<feature type="chain" id="PRO_5040573476" evidence="2">
    <location>
        <begin position="17"/>
        <end position="285"/>
    </location>
</feature>
<feature type="signal peptide" evidence="2">
    <location>
        <begin position="1"/>
        <end position="16"/>
    </location>
</feature>
<protein>
    <submittedName>
        <fullName evidence="5">Ecp57-1</fullName>
    </submittedName>
    <submittedName>
        <fullName evidence="4">Extracellular protein 57-1</fullName>
    </submittedName>
</protein>
<dbReference type="EMBL" id="KX943153">
    <property type="protein sequence ID" value="AQA29324.1"/>
    <property type="molecule type" value="Genomic_DNA"/>
</dbReference>
<sequence length="285" mass="30338">MRSTLAIAAFAVGALAVPYNQERKRDVVTAWDYVTAYDVVTVTAGQEPAATQEKPKHYGHHNFNTPVAYTTVVTTSSPAPVKKPKEQAPPGYSPPAKEPKPSVPSYGGGSTDAAPTDYAGKCVYHHNIHRANHSVGLLEWDLGLASIAQTIAESCVYAHNTEEGGGGYGQNIAAGVDAANVSAIITDLFYNGEEPYFSGEYGRDDPDMTNFELWGHFSQIVWKGTTHVGCATVECPNGLANTGDGVEPVFTVCNYKNPGNYAGEYSANVLKPLGHATAHWNTGSS</sequence>
<proteinExistence type="predicted"/>
<reference evidence="5" key="2">
    <citation type="submission" date="2021-12" db="EMBL/GenBank/DDBJ databases">
        <authorList>
            <person name="Zaccaron A."/>
            <person name="Stergiopoulos I."/>
        </authorList>
    </citation>
    <scope>NUCLEOTIDE SEQUENCE</scope>
    <source>
        <strain evidence="5">Race5_Kim</strain>
    </source>
</reference>
<dbReference type="Gene3D" id="3.40.33.10">
    <property type="entry name" value="CAP"/>
    <property type="match status" value="1"/>
</dbReference>